<dbReference type="GeneID" id="41712122"/>
<sequence>MKRIDKRVFYLSVGAFIVLTMLSTIAYLAEPTYKRSEVTAVVVQKGTLFHKGHFLNSTIFGEEAALSHYPTKITDAIFGHYSYSITPPSNGSYTLIGEAGYYVSAGKEKVYLVNQTIFNYSGNFEGSFDRQFTINFTKIQQENNRLGEGLKLPRMSYDIKIIAKVSTPRGEFSQVMPVVEGVSGLTSIENTEVVKRETETNEVTFDNFIIGGLKVSTARVIFPLGAFVFGLLAFATWEPKRKLKISSIEGIPSGIKSRVILKDIKSLKKVSSIVGSPIIHYSIDGTEIYGVIDGAVIYEFWKPAGGS</sequence>
<evidence type="ECO:0000256" key="1">
    <source>
        <dbReference type="SAM" id="Phobius"/>
    </source>
</evidence>
<keyword evidence="1" id="KW-0472">Membrane</keyword>
<proteinExistence type="predicted"/>
<evidence type="ECO:0000313" key="2">
    <source>
        <dbReference type="EMBL" id="QEK78044.1"/>
    </source>
</evidence>
<dbReference type="OrthoDB" id="86028at2157"/>
<reference evidence="2 3" key="1">
    <citation type="submission" date="2017-08" db="EMBL/GenBank/DDBJ databases">
        <title>Resequencing and Reannotation of the genome of Pyrococcus furiosus type strain DSM3638.</title>
        <authorList>
            <person name="Reichelt R.M."/>
            <person name="Bunk B."/>
        </authorList>
    </citation>
    <scope>NUCLEOTIDE SEQUENCE [LARGE SCALE GENOMIC DNA]</scope>
    <source>
        <strain evidence="2 3">DSM 3638</strain>
    </source>
</reference>
<dbReference type="Proteomes" id="UP000324354">
    <property type="component" value="Chromosome"/>
</dbReference>
<feature type="transmembrane region" description="Helical" evidence="1">
    <location>
        <begin position="220"/>
        <end position="237"/>
    </location>
</feature>
<dbReference type="GeneID" id="13302130"/>
<accession>A0A5C0XQE0</accession>
<feature type="transmembrane region" description="Helical" evidence="1">
    <location>
        <begin position="7"/>
        <end position="29"/>
    </location>
</feature>
<dbReference type="EMBL" id="CP023154">
    <property type="protein sequence ID" value="QEK78044.1"/>
    <property type="molecule type" value="Genomic_DNA"/>
</dbReference>
<gene>
    <name evidence="2" type="ORF">PFDSM3638_01595</name>
</gene>
<organism evidence="2 3">
    <name type="scientific">Pyrococcus furiosus (strain ATCC 43587 / DSM 3638 / JCM 8422 / Vc1)</name>
    <dbReference type="NCBI Taxonomy" id="186497"/>
    <lineage>
        <taxon>Archaea</taxon>
        <taxon>Methanobacteriati</taxon>
        <taxon>Methanobacteriota</taxon>
        <taxon>Thermococci</taxon>
        <taxon>Thermococcales</taxon>
        <taxon>Thermococcaceae</taxon>
        <taxon>Pyrococcus</taxon>
    </lineage>
</organism>
<keyword evidence="1" id="KW-1133">Transmembrane helix</keyword>
<dbReference type="AlphaFoldDB" id="A0A5C0XQE0"/>
<dbReference type="RefSeq" id="WP_011011443.1">
    <property type="nucleotide sequence ID" value="NC_003413.1"/>
</dbReference>
<evidence type="ECO:0000313" key="3">
    <source>
        <dbReference type="Proteomes" id="UP000324354"/>
    </source>
</evidence>
<keyword evidence="1" id="KW-0812">Transmembrane</keyword>
<name>A0A5C0XQE0_PYRFU</name>
<protein>
    <submittedName>
        <fullName evidence="2">Uncharacterized protein</fullName>
    </submittedName>
</protein>